<evidence type="ECO:0000313" key="2">
    <source>
        <dbReference type="Proteomes" id="UP001348369"/>
    </source>
</evidence>
<gene>
    <name evidence="1" type="ORF">OG835_27390</name>
</gene>
<dbReference type="Proteomes" id="UP001348369">
    <property type="component" value="Chromosome"/>
</dbReference>
<dbReference type="EMBL" id="CP109109">
    <property type="protein sequence ID" value="WSC00362.1"/>
    <property type="molecule type" value="Genomic_DNA"/>
</dbReference>
<proteinExistence type="predicted"/>
<accession>A0ACD4ZQR1</accession>
<name>A0ACD4ZQR1_9ACTN</name>
<evidence type="ECO:0000313" key="1">
    <source>
        <dbReference type="EMBL" id="WSC00362.1"/>
    </source>
</evidence>
<organism evidence="1 2">
    <name type="scientific">Streptomyces scopuliridis</name>
    <dbReference type="NCBI Taxonomy" id="452529"/>
    <lineage>
        <taxon>Bacteria</taxon>
        <taxon>Bacillati</taxon>
        <taxon>Actinomycetota</taxon>
        <taxon>Actinomycetes</taxon>
        <taxon>Kitasatosporales</taxon>
        <taxon>Streptomycetaceae</taxon>
        <taxon>Streptomyces</taxon>
    </lineage>
</organism>
<keyword evidence="2" id="KW-1185">Reference proteome</keyword>
<sequence length="303" mass="31257">MTGQLCPECGTPRAAEDGPGCDCGERGARSGTYARGSEKSATERAAAIAAAEDFDPLRIRPYVTLDAGPEVPRSFRTAGPLPPLAPTSTPAATPVPAGGGEDHPAPPPVRRKPYRAAAIGAAAVAVIGTVAFAGKVLSQDAGAERARPDKAHTWLPSMSPRDTSPPAVTPTPAPTPSATPPAAAPPPRTPTPTPSVSRSAIAKAPSPSAPKTMNEPPREPDRAPAGNSLGPGDSGPEVVELQRRLAEIRLFYGSPDGRYDDRVAGAVGLYQSYKKIDGDPQGVYGPHTRQALEADTRGTGRRH</sequence>
<reference evidence="1" key="1">
    <citation type="submission" date="2022-10" db="EMBL/GenBank/DDBJ databases">
        <title>The complete genomes of actinobacterial strains from the NBC collection.</title>
        <authorList>
            <person name="Joergensen T.S."/>
            <person name="Alvarez Arevalo M."/>
            <person name="Sterndorff E.B."/>
            <person name="Faurdal D."/>
            <person name="Vuksanovic O."/>
            <person name="Mourched A.-S."/>
            <person name="Charusanti P."/>
            <person name="Shaw S."/>
            <person name="Blin K."/>
            <person name="Weber T."/>
        </authorList>
    </citation>
    <scope>NUCLEOTIDE SEQUENCE</scope>
    <source>
        <strain evidence="1">NBC 01771</strain>
    </source>
</reference>
<protein>
    <submittedName>
        <fullName evidence="1">Peptidoglycan-binding protein</fullName>
    </submittedName>
</protein>